<evidence type="ECO:0000313" key="3">
    <source>
        <dbReference type="EMBL" id="SSA38109.1"/>
    </source>
</evidence>
<feature type="domain" description="GAF" evidence="1">
    <location>
        <begin position="30"/>
        <end position="170"/>
    </location>
</feature>
<dbReference type="Pfam" id="PF01590">
    <property type="entry name" value="GAF"/>
    <property type="match status" value="1"/>
</dbReference>
<dbReference type="InterPro" id="IPR003018">
    <property type="entry name" value="GAF"/>
</dbReference>
<evidence type="ECO:0000313" key="2">
    <source>
        <dbReference type="EMBL" id="PWJ21831.1"/>
    </source>
</evidence>
<dbReference type="OrthoDB" id="9795133at2"/>
<evidence type="ECO:0000259" key="1">
    <source>
        <dbReference type="SMART" id="SM00065"/>
    </source>
</evidence>
<reference evidence="2 4" key="2">
    <citation type="submission" date="2018-03" db="EMBL/GenBank/DDBJ databases">
        <title>Genomic Encyclopedia of Archaeal and Bacterial Type Strains, Phase II (KMG-II): from individual species to whole genera.</title>
        <authorList>
            <person name="Goeker M."/>
        </authorList>
    </citation>
    <scope>NUCLEOTIDE SEQUENCE [LARGE SCALE GENOMIC DNA]</scope>
    <source>
        <strain evidence="2 4">DSM 25227</strain>
    </source>
</reference>
<sequence>MPAANHSLPSPEAQAANLAALHALDLLDTDPEVAFDAVANVAARVFRAPTALVSLVDEQRQWFKSRVGMACTETPLSESFCRYAVASRVPTVVLDATEDPIFCDNPLVTAPQGLRFYAGAPLLLAGGAAIGTVCVLDYAPRSGCNPADLAVLTDLACIAVETIVLRAAASGLIRERPCLPQTV</sequence>
<dbReference type="InterPro" id="IPR029016">
    <property type="entry name" value="GAF-like_dom_sf"/>
</dbReference>
<dbReference type="AlphaFoldDB" id="A0A2Y9A680"/>
<dbReference type="SMART" id="SM00065">
    <property type="entry name" value="GAF"/>
    <property type="match status" value="1"/>
</dbReference>
<dbReference type="EMBL" id="QGDJ01000001">
    <property type="protein sequence ID" value="PWJ21831.1"/>
    <property type="molecule type" value="Genomic_DNA"/>
</dbReference>
<name>A0A2Y9A680_9RHOB</name>
<dbReference type="RefSeq" id="WP_109562457.1">
    <property type="nucleotide sequence ID" value="NZ_QGDJ01000001.1"/>
</dbReference>
<organism evidence="3 5">
    <name type="scientific">Jannaschia seohaensis</name>
    <dbReference type="NCBI Taxonomy" id="475081"/>
    <lineage>
        <taxon>Bacteria</taxon>
        <taxon>Pseudomonadati</taxon>
        <taxon>Pseudomonadota</taxon>
        <taxon>Alphaproteobacteria</taxon>
        <taxon>Rhodobacterales</taxon>
        <taxon>Roseobacteraceae</taxon>
        <taxon>Jannaschia</taxon>
    </lineage>
</organism>
<evidence type="ECO:0000313" key="4">
    <source>
        <dbReference type="Proteomes" id="UP000245839"/>
    </source>
</evidence>
<dbReference type="EMBL" id="UETC01000001">
    <property type="protein sequence ID" value="SSA38109.1"/>
    <property type="molecule type" value="Genomic_DNA"/>
</dbReference>
<dbReference type="SUPFAM" id="SSF55781">
    <property type="entry name" value="GAF domain-like"/>
    <property type="match status" value="1"/>
</dbReference>
<accession>A0A2Y9A680</accession>
<dbReference type="PANTHER" id="PTHR43102">
    <property type="entry name" value="SLR1143 PROTEIN"/>
    <property type="match status" value="1"/>
</dbReference>
<keyword evidence="4" id="KW-1185">Reference proteome</keyword>
<proteinExistence type="predicted"/>
<protein>
    <submittedName>
        <fullName evidence="3">GAF domain-containing protein</fullName>
    </submittedName>
</protein>
<dbReference type="Proteomes" id="UP000245839">
    <property type="component" value="Unassembled WGS sequence"/>
</dbReference>
<dbReference type="Proteomes" id="UP000251571">
    <property type="component" value="Unassembled WGS sequence"/>
</dbReference>
<dbReference type="Gene3D" id="3.30.450.40">
    <property type="match status" value="1"/>
</dbReference>
<gene>
    <name evidence="2" type="ORF">BCF38_101239</name>
    <name evidence="3" type="ORF">SAMN05421539_101239</name>
</gene>
<evidence type="ECO:0000313" key="5">
    <source>
        <dbReference type="Proteomes" id="UP000251571"/>
    </source>
</evidence>
<reference evidence="3 5" key="1">
    <citation type="submission" date="2016-10" db="EMBL/GenBank/DDBJ databases">
        <authorList>
            <person name="Cai Z."/>
        </authorList>
    </citation>
    <scope>NUCLEOTIDE SEQUENCE [LARGE SCALE GENOMIC DNA]</scope>
    <source>
        <strain evidence="3 5">DSM 25227</strain>
    </source>
</reference>
<dbReference type="PANTHER" id="PTHR43102:SF2">
    <property type="entry name" value="GAF DOMAIN-CONTAINING PROTEIN"/>
    <property type="match status" value="1"/>
</dbReference>